<reference evidence="4" key="1">
    <citation type="submission" date="2012-12" db="EMBL/GenBank/DDBJ databases">
        <authorList>
            <person name="Hellsten U."/>
            <person name="Grimwood J."/>
            <person name="Chapman J.A."/>
            <person name="Shapiro H."/>
            <person name="Aerts A."/>
            <person name="Otillar R.P."/>
            <person name="Terry A.Y."/>
            <person name="Boore J.L."/>
            <person name="Simakov O."/>
            <person name="Marletaz F."/>
            <person name="Cho S.-J."/>
            <person name="Edsinger-Gonzales E."/>
            <person name="Havlak P."/>
            <person name="Kuo D.-H."/>
            <person name="Larsson T."/>
            <person name="Lv J."/>
            <person name="Arendt D."/>
            <person name="Savage R."/>
            <person name="Osoegawa K."/>
            <person name="de Jong P."/>
            <person name="Lindberg D.R."/>
            <person name="Seaver E.C."/>
            <person name="Weisblat D.A."/>
            <person name="Putnam N.H."/>
            <person name="Grigoriev I.V."/>
            <person name="Rokhsar D.S."/>
        </authorList>
    </citation>
    <scope>NUCLEOTIDE SEQUENCE</scope>
    <source>
        <strain evidence="4">I ESC-2004</strain>
    </source>
</reference>
<reference evidence="2 4" key="2">
    <citation type="journal article" date="2013" name="Nature">
        <title>Insights into bilaterian evolution from three spiralian genomes.</title>
        <authorList>
            <person name="Simakov O."/>
            <person name="Marletaz F."/>
            <person name="Cho S.J."/>
            <person name="Edsinger-Gonzales E."/>
            <person name="Havlak P."/>
            <person name="Hellsten U."/>
            <person name="Kuo D.H."/>
            <person name="Larsson T."/>
            <person name="Lv J."/>
            <person name="Arendt D."/>
            <person name="Savage R."/>
            <person name="Osoegawa K."/>
            <person name="de Jong P."/>
            <person name="Grimwood J."/>
            <person name="Chapman J.A."/>
            <person name="Shapiro H."/>
            <person name="Aerts A."/>
            <person name="Otillar R.P."/>
            <person name="Terry A.Y."/>
            <person name="Boore J.L."/>
            <person name="Grigoriev I.V."/>
            <person name="Lindberg D.R."/>
            <person name="Seaver E.C."/>
            <person name="Weisblat D.A."/>
            <person name="Putnam N.H."/>
            <person name="Rokhsar D.S."/>
        </authorList>
    </citation>
    <scope>NUCLEOTIDE SEQUENCE</scope>
    <source>
        <strain evidence="2 4">I ESC-2004</strain>
    </source>
</reference>
<evidence type="ECO:0000256" key="1">
    <source>
        <dbReference type="SAM" id="Phobius"/>
    </source>
</evidence>
<dbReference type="EMBL" id="KB299289">
    <property type="protein sequence ID" value="ELU08151.1"/>
    <property type="molecule type" value="Genomic_DNA"/>
</dbReference>
<feature type="transmembrane region" description="Helical" evidence="1">
    <location>
        <begin position="164"/>
        <end position="189"/>
    </location>
</feature>
<dbReference type="OMA" id="WVEYYPR"/>
<proteinExistence type="predicted"/>
<keyword evidence="1" id="KW-0472">Membrane</keyword>
<reference evidence="3" key="3">
    <citation type="submission" date="2015-06" db="UniProtKB">
        <authorList>
            <consortium name="EnsemblMetazoa"/>
        </authorList>
    </citation>
    <scope>IDENTIFICATION</scope>
</reference>
<gene>
    <name evidence="2" type="ORF">CAPTEDRAFT_226318</name>
</gene>
<keyword evidence="1" id="KW-1133">Transmembrane helix</keyword>
<evidence type="ECO:0000313" key="4">
    <source>
        <dbReference type="Proteomes" id="UP000014760"/>
    </source>
</evidence>
<evidence type="ECO:0000313" key="3">
    <source>
        <dbReference type="EnsemblMetazoa" id="CapteP226318"/>
    </source>
</evidence>
<sequence>MQKIMDKRTWQQPYAMHTWGSVIVFGFTCLAFFVCLGAPAWWVSYYDRSDSLVAAVQFGLWRLCVRDYCIYDMTSKFMVESFMPDVVLPAYREGKLEPAQFLMAFNVVFILIVLCSYFAFFIGKRTYYLECIFQLLIGISCVISLTMFASSFRGSLDYLPFGYAFWFGVAASFFFIVNSFVMFAISLTVNRKREERLQMAQMAPLA</sequence>
<dbReference type="Gene3D" id="1.20.140.150">
    <property type="match status" value="1"/>
</dbReference>
<dbReference type="EnsemblMetazoa" id="CapteT226318">
    <property type="protein sequence ID" value="CapteP226318"/>
    <property type="gene ID" value="CapteG226318"/>
</dbReference>
<dbReference type="EMBL" id="AMQN01006834">
    <property type="status" value="NOT_ANNOTATED_CDS"/>
    <property type="molecule type" value="Genomic_DNA"/>
</dbReference>
<accession>R7UXM9</accession>
<dbReference type="Proteomes" id="UP000014760">
    <property type="component" value="Unassembled WGS sequence"/>
</dbReference>
<feature type="transmembrane region" description="Helical" evidence="1">
    <location>
        <begin position="21"/>
        <end position="42"/>
    </location>
</feature>
<name>R7UXM9_CAPTE</name>
<keyword evidence="1" id="KW-0812">Transmembrane</keyword>
<dbReference type="AlphaFoldDB" id="R7UXM9"/>
<evidence type="ECO:0000313" key="2">
    <source>
        <dbReference type="EMBL" id="ELU08151.1"/>
    </source>
</evidence>
<dbReference type="HOGENOM" id="CLU_1333053_0_0_1"/>
<keyword evidence="4" id="KW-1185">Reference proteome</keyword>
<feature type="transmembrane region" description="Helical" evidence="1">
    <location>
        <begin position="132"/>
        <end position="152"/>
    </location>
</feature>
<protein>
    <submittedName>
        <fullName evidence="2 3">Uncharacterized protein</fullName>
    </submittedName>
</protein>
<organism evidence="2">
    <name type="scientific">Capitella teleta</name>
    <name type="common">Polychaete worm</name>
    <dbReference type="NCBI Taxonomy" id="283909"/>
    <lineage>
        <taxon>Eukaryota</taxon>
        <taxon>Metazoa</taxon>
        <taxon>Spiralia</taxon>
        <taxon>Lophotrochozoa</taxon>
        <taxon>Annelida</taxon>
        <taxon>Polychaeta</taxon>
        <taxon>Sedentaria</taxon>
        <taxon>Scolecida</taxon>
        <taxon>Capitellidae</taxon>
        <taxon>Capitella</taxon>
    </lineage>
</organism>
<dbReference type="OrthoDB" id="10535891at2759"/>
<feature type="transmembrane region" description="Helical" evidence="1">
    <location>
        <begin position="101"/>
        <end position="120"/>
    </location>
</feature>